<reference evidence="2 3" key="1">
    <citation type="submission" date="2014-07" db="EMBL/GenBank/DDBJ databases">
        <title>Genome of Chryseobacterium luteum DSM 18605.</title>
        <authorList>
            <person name="Stropko S.J."/>
            <person name="Pipes S.E."/>
            <person name="Newman J.D."/>
        </authorList>
    </citation>
    <scope>NUCLEOTIDE SEQUENCE [LARGE SCALE GENOMIC DNA]</scope>
    <source>
        <strain evidence="2 3">DSM 18605</strain>
    </source>
</reference>
<proteinExistence type="inferred from homology"/>
<dbReference type="GO" id="GO:0046872">
    <property type="term" value="F:metal ion binding"/>
    <property type="evidence" value="ECO:0007669"/>
    <property type="project" value="UniProtKB-KW"/>
</dbReference>
<comment type="caution">
    <text evidence="2">The sequence shown here is derived from an EMBL/GenBank/DDBJ whole genome shotgun (WGS) entry which is preliminary data.</text>
</comment>
<organism evidence="2 3">
    <name type="scientific">Chryseobacterium luteum</name>
    <dbReference type="NCBI Taxonomy" id="421531"/>
    <lineage>
        <taxon>Bacteria</taxon>
        <taxon>Pseudomonadati</taxon>
        <taxon>Bacteroidota</taxon>
        <taxon>Flavobacteriia</taxon>
        <taxon>Flavobacteriales</taxon>
        <taxon>Weeksellaceae</taxon>
        <taxon>Chryseobacterium group</taxon>
        <taxon>Chryseobacterium</taxon>
    </lineage>
</organism>
<evidence type="ECO:0000256" key="1">
    <source>
        <dbReference type="RuleBase" id="RU366034"/>
    </source>
</evidence>
<comment type="similarity">
    <text evidence="1">Belongs to the terpene synthase family.</text>
</comment>
<dbReference type="PANTHER" id="PTHR35201:SF4">
    <property type="entry name" value="BETA-PINACENE SYNTHASE-RELATED"/>
    <property type="match status" value="1"/>
</dbReference>
<keyword evidence="1" id="KW-0479">Metal-binding</keyword>
<dbReference type="EMBL" id="JPRO01000013">
    <property type="protein sequence ID" value="KFF02170.1"/>
    <property type="molecule type" value="Genomic_DNA"/>
</dbReference>
<keyword evidence="3" id="KW-1185">Reference proteome</keyword>
<dbReference type="OrthoDB" id="2989600at2"/>
<name>A0A085ZCK6_9FLAO</name>
<dbReference type="Pfam" id="PF19086">
    <property type="entry name" value="Terpene_syn_C_2"/>
    <property type="match status" value="1"/>
</dbReference>
<dbReference type="InterPro" id="IPR008949">
    <property type="entry name" value="Isoprenoid_synthase_dom_sf"/>
</dbReference>
<sequence>MKSESLFDSSFFKYIKEEYDELQSAQLSLKEMLSPEINSEEFSKEFSIHLQNKNLKNDIQEYGEKHNIWLPNSHQHITCAFFLFPNGIPEKVLSIGKNLTYCFYLNDIMGRDTIKFLSPDQYENAKAIVDNISKLNEDLLVSPKADPLEFLNIDMLKEFKNNSTQKWFSQFLRSYCYYIGITHKNHEICSFEQVPSVDDFLEYRCHSGGMYLILDWIEYSEGKFLNWEFLEKKKIDQSLKRLYKVVSDFAISVNDLVSFEKEVIWNKSRSNLLVINILNNPGISLHKSIDIIAEIIRTQLTEIFSLSNSIKIAINEFDPEMKSTMENHLIGVNKIMQSSWIWQCHTSRYKSPTSLWVETKTNESVST</sequence>
<keyword evidence="1" id="KW-0456">Lyase</keyword>
<dbReference type="SUPFAM" id="SSF48576">
    <property type="entry name" value="Terpenoid synthases"/>
    <property type="match status" value="1"/>
</dbReference>
<dbReference type="GO" id="GO:0010333">
    <property type="term" value="F:terpene synthase activity"/>
    <property type="evidence" value="ECO:0007669"/>
    <property type="project" value="InterPro"/>
</dbReference>
<dbReference type="AlphaFoldDB" id="A0A085ZCK6"/>
<dbReference type="InterPro" id="IPR034686">
    <property type="entry name" value="Terpene_cyclase-like_2"/>
</dbReference>
<evidence type="ECO:0000313" key="2">
    <source>
        <dbReference type="EMBL" id="KFF02170.1"/>
    </source>
</evidence>
<comment type="cofactor">
    <cofactor evidence="1">
        <name>Mg(2+)</name>
        <dbReference type="ChEBI" id="CHEBI:18420"/>
    </cofactor>
</comment>
<dbReference type="RefSeq" id="WP_034705970.1">
    <property type="nucleotide sequence ID" value="NZ_JPRO01000013.1"/>
</dbReference>
<evidence type="ECO:0000313" key="3">
    <source>
        <dbReference type="Proteomes" id="UP000028703"/>
    </source>
</evidence>
<dbReference type="STRING" id="421531.IX38_14680"/>
<accession>A0A085ZCK6</accession>
<dbReference type="Gene3D" id="1.10.600.10">
    <property type="entry name" value="Farnesyl Diphosphate Synthase"/>
    <property type="match status" value="1"/>
</dbReference>
<dbReference type="PANTHER" id="PTHR35201">
    <property type="entry name" value="TERPENE SYNTHASE"/>
    <property type="match status" value="1"/>
</dbReference>
<keyword evidence="1" id="KW-0460">Magnesium</keyword>
<protein>
    <recommendedName>
        <fullName evidence="1">Terpene synthase</fullName>
        <ecNumber evidence="1">4.2.3.-</ecNumber>
    </recommendedName>
</protein>
<dbReference type="EC" id="4.2.3.-" evidence="1"/>
<dbReference type="Proteomes" id="UP000028703">
    <property type="component" value="Unassembled WGS sequence"/>
</dbReference>
<gene>
    <name evidence="2" type="ORF">IX38_14680</name>
</gene>